<dbReference type="PANTHER" id="PTHR33217:SF8">
    <property type="entry name" value="MUTATOR FAMILY TRANSPOSASE"/>
    <property type="match status" value="1"/>
</dbReference>
<dbReference type="GO" id="GO:0003677">
    <property type="term" value="F:DNA binding"/>
    <property type="evidence" value="ECO:0007669"/>
    <property type="project" value="UniProtKB-KW"/>
</dbReference>
<dbReference type="EMBL" id="AP011532">
    <property type="protein sequence ID" value="BAI61216.1"/>
    <property type="molecule type" value="Genomic_DNA"/>
</dbReference>
<dbReference type="InParanoid" id="D1YXP4"/>
<reference evidence="4 5" key="2">
    <citation type="journal article" date="2008" name="Int. J. Syst. Evol. Microbiol.">
        <title>Methanocella paludicola gen. nov., sp. nov., a methane-producing archaeon, the first isolate of the lineage 'Rice Cluster I', and proposal of the new archaeal order Methanocellales ord. nov.</title>
        <authorList>
            <person name="Sakai S."/>
            <person name="Imachi H."/>
            <person name="Hanada S."/>
            <person name="Ohashi A."/>
            <person name="Harada H."/>
            <person name="Kamagata Y."/>
        </authorList>
    </citation>
    <scope>NUCLEOTIDE SEQUENCE [LARGE SCALE GENOMIC DNA]</scope>
    <source>
        <strain evidence="5">DSM 17711 / JCM 13418 / NBRC 101707 / SANAE</strain>
    </source>
</reference>
<dbReference type="STRING" id="304371.MCP_1144"/>
<evidence type="ECO:0000313" key="5">
    <source>
        <dbReference type="Proteomes" id="UP000001882"/>
    </source>
</evidence>
<name>D1YXP4_METPS</name>
<evidence type="ECO:0000313" key="4">
    <source>
        <dbReference type="EMBL" id="BAI61216.1"/>
    </source>
</evidence>
<sequence length="389" mass="45001">MKRGGDVEKAFVGEIKEVLQEALEEEMTCALGYSKYDWKNKDTDNSRNGHSSKTVKSQFGEISLDVPRDSKGEFEPVIVKKYERSISTELEDTIVSLFASGLSNRDIEAQMRRVYGVEVSAEMVSRVTDKILPVAREWQNRALQPLYPIIFLDGVMFNVRQDGHVVKKTAYLVYAITVEGCKEVLGIWIGEAESSKFWMSILTDLKNRGVKDILIVSVDGLNGFEDAIHAAYPRTEVQRCIVHQIRTSTRFVNYKDRRPFCKDMKEVYTAPTEEAGLDALDRLEEKWGAKYAYAIKSWRTNWPCLSTFYKYPPEIRRLIYTTNPIESFNRKIRKITKNKSSFPTDDSLFKILYLIVMDKSEKWKMAVREWGTIMNQLMVYFKDRVEACI</sequence>
<dbReference type="GO" id="GO:0004803">
    <property type="term" value="F:transposase activity"/>
    <property type="evidence" value="ECO:0007669"/>
    <property type="project" value="InterPro"/>
</dbReference>
<keyword evidence="3" id="KW-0233">DNA recombination</keyword>
<dbReference type="Pfam" id="PF00872">
    <property type="entry name" value="Transposase_mut"/>
    <property type="match status" value="1"/>
</dbReference>
<dbReference type="NCBIfam" id="NF033543">
    <property type="entry name" value="transpos_IS256"/>
    <property type="match status" value="1"/>
</dbReference>
<dbReference type="InterPro" id="IPR001207">
    <property type="entry name" value="Transposase_mutator"/>
</dbReference>
<organism evidence="4 5">
    <name type="scientific">Methanocella paludicola (strain DSM 17711 / JCM 13418 / NBRC 101707 / SANAE)</name>
    <dbReference type="NCBI Taxonomy" id="304371"/>
    <lineage>
        <taxon>Archaea</taxon>
        <taxon>Methanobacteriati</taxon>
        <taxon>Methanobacteriota</taxon>
        <taxon>Stenosarchaea group</taxon>
        <taxon>Methanomicrobia</taxon>
        <taxon>Methanocellales</taxon>
        <taxon>Methanocellaceae</taxon>
        <taxon>Methanocella</taxon>
    </lineage>
</organism>
<accession>D1YXP4</accession>
<proteinExistence type="predicted"/>
<protein>
    <submittedName>
        <fullName evidence="4">Transposase for insertion sequence element</fullName>
    </submittedName>
</protein>
<evidence type="ECO:0000256" key="1">
    <source>
        <dbReference type="ARBA" id="ARBA00022578"/>
    </source>
</evidence>
<dbReference type="GeneID" id="8681146"/>
<reference evidence="4 5" key="1">
    <citation type="journal article" date="2007" name="Appl. Environ. Microbiol.">
        <title>Isolation of key methanogens for global methane emission from rice paddy fields: a novel isolate affiliated with the clone cluster rice cluster I.</title>
        <authorList>
            <person name="Sakai S."/>
            <person name="Imachi H."/>
            <person name="Sekiguchi Y."/>
            <person name="Ohashi A."/>
            <person name="Harada H."/>
            <person name="Kamagata Y."/>
        </authorList>
    </citation>
    <scope>NUCLEOTIDE SEQUENCE [LARGE SCALE GENOMIC DNA]</scope>
    <source>
        <strain evidence="5">DSM 17711 / JCM 13418 / NBRC 101707 / SANAE</strain>
    </source>
</reference>
<dbReference type="PROSITE" id="PS01007">
    <property type="entry name" value="TRANSPOSASE_MUTATOR"/>
    <property type="match status" value="1"/>
</dbReference>
<gene>
    <name evidence="4" type="ordered locus">MCP_1144</name>
</gene>
<dbReference type="AlphaFoldDB" id="D1YXP4"/>
<dbReference type="KEGG" id="mpd:MCP_1144"/>
<dbReference type="PANTHER" id="PTHR33217">
    <property type="entry name" value="TRANSPOSASE FOR INSERTION SEQUENCE ELEMENT IS1081"/>
    <property type="match status" value="1"/>
</dbReference>
<dbReference type="Proteomes" id="UP000001882">
    <property type="component" value="Chromosome"/>
</dbReference>
<keyword evidence="1" id="KW-0815">Transposition</keyword>
<evidence type="ECO:0000256" key="2">
    <source>
        <dbReference type="ARBA" id="ARBA00023125"/>
    </source>
</evidence>
<keyword evidence="2" id="KW-0238">DNA-binding</keyword>
<dbReference type="RefSeq" id="WP_012899895.1">
    <property type="nucleotide sequence ID" value="NC_013665.1"/>
</dbReference>
<dbReference type="OrthoDB" id="56934at2157"/>
<evidence type="ECO:0000256" key="3">
    <source>
        <dbReference type="ARBA" id="ARBA00023172"/>
    </source>
</evidence>
<dbReference type="PATRIC" id="fig|304371.9.peg.1178"/>
<dbReference type="GO" id="GO:0006313">
    <property type="term" value="P:DNA transposition"/>
    <property type="evidence" value="ECO:0007669"/>
    <property type="project" value="InterPro"/>
</dbReference>
<dbReference type="eggNOG" id="arCOG04918">
    <property type="taxonomic scope" value="Archaea"/>
</dbReference>
<keyword evidence="5" id="KW-1185">Reference proteome</keyword>
<reference evidence="5" key="3">
    <citation type="journal article" date="2011" name="PLoS ONE">
        <title>Genome sequence of a mesophilic hydrogenotrophic methanogen Methanocella paludicola, the first cultivated representative of the order Methanocellales.</title>
        <authorList>
            <person name="Sakai S."/>
            <person name="Takaki Y."/>
            <person name="Shimamura S."/>
            <person name="Sekine M."/>
            <person name="Tajima T."/>
            <person name="Kosugi H."/>
            <person name="Ichikawa N."/>
            <person name="Tasumi E."/>
            <person name="Hiraki A.T."/>
            <person name="Shimizu A."/>
            <person name="Kato Y."/>
            <person name="Nishiko R."/>
            <person name="Mori K."/>
            <person name="Fujita N."/>
            <person name="Imachi H."/>
            <person name="Takai K."/>
        </authorList>
    </citation>
    <scope>NUCLEOTIDE SEQUENCE [LARGE SCALE GENOMIC DNA]</scope>
    <source>
        <strain evidence="5">DSM 17711 / JCM 13418 / NBRC 101707 / SANAE</strain>
    </source>
</reference>